<dbReference type="Pfam" id="PF01682">
    <property type="entry name" value="DB"/>
    <property type="match status" value="1"/>
</dbReference>
<feature type="region of interest" description="Disordered" evidence="1">
    <location>
        <begin position="215"/>
        <end position="236"/>
    </location>
</feature>
<feature type="region of interest" description="Disordered" evidence="1">
    <location>
        <begin position="307"/>
        <end position="368"/>
    </location>
</feature>
<evidence type="ECO:0000256" key="1">
    <source>
        <dbReference type="SAM" id="MobiDB-lite"/>
    </source>
</evidence>
<dbReference type="InterPro" id="IPR002602">
    <property type="entry name" value="DB"/>
</dbReference>
<proteinExistence type="predicted"/>
<feature type="compositionally biased region" description="Pro residues" evidence="1">
    <location>
        <begin position="346"/>
        <end position="356"/>
    </location>
</feature>
<feature type="domain" description="Domain of unknown function DB" evidence="3">
    <location>
        <begin position="394"/>
        <end position="496"/>
    </location>
</feature>
<protein>
    <submittedName>
        <fullName evidence="5">DB domain-containing protein</fullName>
    </submittedName>
</protein>
<accession>A0A7I4Y9I5</accession>
<name>A0A7I4Y9I5_HAECO</name>
<sequence>MQLTTMYLPLLAAVITNVYGQFPYYQQQTAQQYYPPQAAAVPQQPFEGWQRWEQPQLPPQLQFFQQQQQQQLPQEQLQQQLPQQQQFQQPQQLNFAQPSINQFNARPVVERSPQQEVVLQQQQQFQRFEQFPQFQQPEVPQQFPVANTINNQFQPNIVRQVPQVAPQPFVRGAPPPTPLINVNREKFRHSETPRIFDKQFRVQTLTQNELLVQQAQQGDPRLPAKQRIRGPPPPERFIPHLADIYGKPMPDRPYTPPKSANNMTTKSLVEAYGPEEKLIDGLHPSYIEDIAKTTPADQFRRVIQPPRTVQNKKLKSNDVSGSVVRRPHTRPRPAPVNTRVVATTRSPPPVPQPRPVPAKQQRPPLNIVVPNRPVPKVAAPLSTAKNANDIFLSCCKSIKVAKPCERICNFDVLNKKTLTGMFLGTDPCPQSHGLDLMQCAAQSDDHTQCCIERGVHTTSAGNKCLGFCNMRPGNTFQADVSMLPCWSVLNDIKSCFRDHIQNN</sequence>
<dbReference type="PANTHER" id="PTHR46705:SF2">
    <property type="entry name" value="DOMAIN OF UNKNOWN FUNCTION DB DOMAIN-CONTAINING PROTEIN"/>
    <property type="match status" value="1"/>
</dbReference>
<dbReference type="OMA" id="DDHTQCC"/>
<dbReference type="WBParaSite" id="HCON_00062020-00001">
    <property type="protein sequence ID" value="HCON_00062020-00001"/>
    <property type="gene ID" value="HCON_00062020"/>
</dbReference>
<evidence type="ECO:0000256" key="2">
    <source>
        <dbReference type="SAM" id="SignalP"/>
    </source>
</evidence>
<dbReference type="Proteomes" id="UP000025227">
    <property type="component" value="Unplaced"/>
</dbReference>
<organism evidence="4 5">
    <name type="scientific">Haemonchus contortus</name>
    <name type="common">Barber pole worm</name>
    <dbReference type="NCBI Taxonomy" id="6289"/>
    <lineage>
        <taxon>Eukaryota</taxon>
        <taxon>Metazoa</taxon>
        <taxon>Ecdysozoa</taxon>
        <taxon>Nematoda</taxon>
        <taxon>Chromadorea</taxon>
        <taxon>Rhabditida</taxon>
        <taxon>Rhabditina</taxon>
        <taxon>Rhabditomorpha</taxon>
        <taxon>Strongyloidea</taxon>
        <taxon>Trichostrongylidae</taxon>
        <taxon>Haemonchus</taxon>
    </lineage>
</organism>
<feature type="chain" id="PRO_5029751160" evidence="2">
    <location>
        <begin position="21"/>
        <end position="503"/>
    </location>
</feature>
<keyword evidence="4" id="KW-1185">Reference proteome</keyword>
<dbReference type="PANTHER" id="PTHR46705">
    <property type="entry name" value="PROTEIN CBG09805"/>
    <property type="match status" value="1"/>
</dbReference>
<reference evidence="5" key="1">
    <citation type="submission" date="2020-12" db="UniProtKB">
        <authorList>
            <consortium name="WormBaseParasite"/>
        </authorList>
    </citation>
    <scope>IDENTIFICATION</scope>
    <source>
        <strain evidence="5">MHco3</strain>
    </source>
</reference>
<dbReference type="AlphaFoldDB" id="A0A7I4Y9I5"/>
<evidence type="ECO:0000259" key="3">
    <source>
        <dbReference type="Pfam" id="PF01682"/>
    </source>
</evidence>
<evidence type="ECO:0000313" key="4">
    <source>
        <dbReference type="Proteomes" id="UP000025227"/>
    </source>
</evidence>
<feature type="signal peptide" evidence="2">
    <location>
        <begin position="1"/>
        <end position="20"/>
    </location>
</feature>
<keyword evidence="2" id="KW-0732">Signal</keyword>
<dbReference type="OrthoDB" id="5843172at2759"/>
<evidence type="ECO:0000313" key="5">
    <source>
        <dbReference type="WBParaSite" id="HCON_00062020-00001"/>
    </source>
</evidence>